<dbReference type="SUPFAM" id="SSF57667">
    <property type="entry name" value="beta-beta-alpha zinc fingers"/>
    <property type="match status" value="1"/>
</dbReference>
<evidence type="ECO:0000256" key="2">
    <source>
        <dbReference type="ARBA" id="ARBA00022723"/>
    </source>
</evidence>
<keyword evidence="3" id="KW-0677">Repeat</keyword>
<keyword evidence="4" id="KW-0863">Zinc-finger</keyword>
<dbReference type="Pfam" id="PF00096">
    <property type="entry name" value="zf-C2H2"/>
    <property type="match status" value="1"/>
</dbReference>
<protein>
    <submittedName>
        <fullName evidence="7">Zinc finger 260-like</fullName>
    </submittedName>
</protein>
<dbReference type="InterPro" id="IPR013087">
    <property type="entry name" value="Znf_C2H2_type"/>
</dbReference>
<accession>A0A6S7H486</accession>
<gene>
    <name evidence="7" type="ORF">PACLA_8A008559</name>
</gene>
<comment type="subcellular location">
    <subcellularLocation>
        <location evidence="1">Nucleus</location>
    </subcellularLocation>
</comment>
<evidence type="ECO:0000256" key="6">
    <source>
        <dbReference type="ARBA" id="ARBA00023242"/>
    </source>
</evidence>
<dbReference type="GO" id="GO:0008270">
    <property type="term" value="F:zinc ion binding"/>
    <property type="evidence" value="ECO:0007669"/>
    <property type="project" value="UniProtKB-KW"/>
</dbReference>
<dbReference type="PANTHER" id="PTHR24394:SF29">
    <property type="entry name" value="MYONEURIN"/>
    <property type="match status" value="1"/>
</dbReference>
<evidence type="ECO:0000256" key="5">
    <source>
        <dbReference type="ARBA" id="ARBA00022833"/>
    </source>
</evidence>
<organism evidence="7 8">
    <name type="scientific">Paramuricea clavata</name>
    <name type="common">Red gorgonian</name>
    <name type="synonym">Violescent sea-whip</name>
    <dbReference type="NCBI Taxonomy" id="317549"/>
    <lineage>
        <taxon>Eukaryota</taxon>
        <taxon>Metazoa</taxon>
        <taxon>Cnidaria</taxon>
        <taxon>Anthozoa</taxon>
        <taxon>Octocorallia</taxon>
        <taxon>Malacalcyonacea</taxon>
        <taxon>Plexauridae</taxon>
        <taxon>Paramuricea</taxon>
    </lineage>
</organism>
<sequence>MAGNGEPSTALKTSKFTGYHAFYRNVAGNIKESLPDADLGVMSKTAAFMWKNCSQYVRKDWKTEGQRVKEDEDCGIAQYICKKCHKSFPRAKDASYHEKYCEESMCNICSKKFLNRLALKRHMAIHEGKYKCQTCQKSFSGQNSLKRHVKVHTGTQKKRICLSFV</sequence>
<dbReference type="GO" id="GO:0005634">
    <property type="term" value="C:nucleus"/>
    <property type="evidence" value="ECO:0007669"/>
    <property type="project" value="UniProtKB-SubCell"/>
</dbReference>
<dbReference type="Proteomes" id="UP001152795">
    <property type="component" value="Unassembled WGS sequence"/>
</dbReference>
<name>A0A6S7H486_PARCT</name>
<dbReference type="Gene3D" id="1.10.30.10">
    <property type="entry name" value="High mobility group box domain"/>
    <property type="match status" value="1"/>
</dbReference>
<dbReference type="AlphaFoldDB" id="A0A6S7H486"/>
<proteinExistence type="predicted"/>
<dbReference type="GO" id="GO:0000981">
    <property type="term" value="F:DNA-binding transcription factor activity, RNA polymerase II-specific"/>
    <property type="evidence" value="ECO:0007669"/>
    <property type="project" value="TreeGrafter"/>
</dbReference>
<dbReference type="Pfam" id="PF13894">
    <property type="entry name" value="zf-C2H2_4"/>
    <property type="match status" value="1"/>
</dbReference>
<dbReference type="FunFam" id="3.30.160.60:FF:000072">
    <property type="entry name" value="zinc finger protein 143 isoform X1"/>
    <property type="match status" value="1"/>
</dbReference>
<evidence type="ECO:0000256" key="1">
    <source>
        <dbReference type="ARBA" id="ARBA00004123"/>
    </source>
</evidence>
<keyword evidence="6" id="KW-0539">Nucleus</keyword>
<evidence type="ECO:0000313" key="7">
    <source>
        <dbReference type="EMBL" id="CAB3991657.1"/>
    </source>
</evidence>
<dbReference type="InterPro" id="IPR036236">
    <property type="entry name" value="Znf_C2H2_sf"/>
</dbReference>
<dbReference type="SMART" id="SM00355">
    <property type="entry name" value="ZnF_C2H2"/>
    <property type="match status" value="3"/>
</dbReference>
<evidence type="ECO:0000313" key="8">
    <source>
        <dbReference type="Proteomes" id="UP001152795"/>
    </source>
</evidence>
<dbReference type="PROSITE" id="PS00028">
    <property type="entry name" value="ZINC_FINGER_C2H2_1"/>
    <property type="match status" value="2"/>
</dbReference>
<dbReference type="PANTHER" id="PTHR24394">
    <property type="entry name" value="ZINC FINGER PROTEIN"/>
    <property type="match status" value="1"/>
</dbReference>
<dbReference type="PROSITE" id="PS50157">
    <property type="entry name" value="ZINC_FINGER_C2H2_2"/>
    <property type="match status" value="2"/>
</dbReference>
<evidence type="ECO:0000256" key="3">
    <source>
        <dbReference type="ARBA" id="ARBA00022737"/>
    </source>
</evidence>
<evidence type="ECO:0000256" key="4">
    <source>
        <dbReference type="ARBA" id="ARBA00022771"/>
    </source>
</evidence>
<dbReference type="SUPFAM" id="SSF47095">
    <property type="entry name" value="HMG-box"/>
    <property type="match status" value="1"/>
</dbReference>
<keyword evidence="5" id="KW-0862">Zinc</keyword>
<dbReference type="InterPro" id="IPR036910">
    <property type="entry name" value="HMG_box_dom_sf"/>
</dbReference>
<keyword evidence="2" id="KW-0479">Metal-binding</keyword>
<dbReference type="EMBL" id="CACRXK020001895">
    <property type="protein sequence ID" value="CAB3991657.1"/>
    <property type="molecule type" value="Genomic_DNA"/>
</dbReference>
<reference evidence="7" key="1">
    <citation type="submission" date="2020-04" db="EMBL/GenBank/DDBJ databases">
        <authorList>
            <person name="Alioto T."/>
            <person name="Alioto T."/>
            <person name="Gomez Garrido J."/>
        </authorList>
    </citation>
    <scope>NUCLEOTIDE SEQUENCE</scope>
    <source>
        <strain evidence="7">A484AB</strain>
    </source>
</reference>
<dbReference type="OrthoDB" id="9439903at2759"/>
<dbReference type="Gene3D" id="3.30.160.60">
    <property type="entry name" value="Classic Zinc Finger"/>
    <property type="match status" value="2"/>
</dbReference>
<keyword evidence="8" id="KW-1185">Reference proteome</keyword>
<comment type="caution">
    <text evidence="7">The sequence shown here is derived from an EMBL/GenBank/DDBJ whole genome shotgun (WGS) entry which is preliminary data.</text>
</comment>